<proteinExistence type="inferred from homology"/>
<keyword evidence="12" id="KW-1185">Reference proteome</keyword>
<dbReference type="Gene3D" id="3.90.1200.10">
    <property type="match status" value="1"/>
</dbReference>
<keyword evidence="4" id="KW-0808">Transferase</keyword>
<dbReference type="Pfam" id="PF01636">
    <property type="entry name" value="APH"/>
    <property type="match status" value="1"/>
</dbReference>
<evidence type="ECO:0000259" key="10">
    <source>
        <dbReference type="Pfam" id="PF01636"/>
    </source>
</evidence>
<dbReference type="InterPro" id="IPR011009">
    <property type="entry name" value="Kinase-like_dom_sf"/>
</dbReference>
<comment type="similarity">
    <text evidence="2">Belongs to the aminoglycoside phosphotransferase family.</text>
</comment>
<dbReference type="SUPFAM" id="SSF56112">
    <property type="entry name" value="Protein kinase-like (PK-like)"/>
    <property type="match status" value="1"/>
</dbReference>
<dbReference type="InterPro" id="IPR050249">
    <property type="entry name" value="Pseudomonas-type_ThrB"/>
</dbReference>
<sequence>MSTKRINPNFSKSQAAEITKRLFDLTPSEMDPLPSYWDQNFYLATVDGGKYVLKIFNFKDSENPTLIGVQVQCMSFLYQNGLPVPTAVPTTSGQLMSLEEADFGCGYQKYLVILLTFLPGTTISKVPSTPQLLYEVGRTAARMDKTLQNFQHPHYDELQRDQFIWSLSNIPLLEGYLHVLDGDPLKEVVEALINQYKTSVIPKRSSFRSSLIHGDFNDLNLLVQPKENGAHRLSGIVDFTDMHIGYYIYELAITIMYMMMEHPNPIEVGGPVLAGWESVLPLNEAEKDCLYTLVISRFCQSFVLARYSVLLHPENAEYLMITSKKGISLLHQLWARGKEEMEKVWFEGAAQYSDEKLDPLLKKGI</sequence>
<dbReference type="PANTHER" id="PTHR21064">
    <property type="entry name" value="AMINOGLYCOSIDE PHOSPHOTRANSFERASE DOMAIN-CONTAINING PROTEIN-RELATED"/>
    <property type="match status" value="1"/>
</dbReference>
<evidence type="ECO:0000256" key="6">
    <source>
        <dbReference type="ARBA" id="ARBA00036820"/>
    </source>
</evidence>
<dbReference type="FunFam" id="3.90.1200.10:FF:000007">
    <property type="entry name" value="hydroxylysine kinase isoform X1"/>
    <property type="match status" value="1"/>
</dbReference>
<dbReference type="PANTHER" id="PTHR21064:SF1">
    <property type="entry name" value="HYDROXYLYSINE KINASE"/>
    <property type="match status" value="1"/>
</dbReference>
<keyword evidence="5" id="KW-0418">Kinase</keyword>
<gene>
    <name evidence="11" type="primary">LOC101075649</name>
</gene>
<dbReference type="HOGENOM" id="CLU_109187_0_0_1"/>
<comment type="catalytic activity">
    <reaction evidence="6">
        <text>(5R)-5-hydroxy-L-lysine + GTP = (5R)-5-phosphooxy-L-lysine + GDP + H(+)</text>
        <dbReference type="Rhea" id="RHEA:19049"/>
        <dbReference type="ChEBI" id="CHEBI:15378"/>
        <dbReference type="ChEBI" id="CHEBI:37565"/>
        <dbReference type="ChEBI" id="CHEBI:57882"/>
        <dbReference type="ChEBI" id="CHEBI:58189"/>
        <dbReference type="ChEBI" id="CHEBI:58357"/>
        <dbReference type="EC" id="2.7.1.81"/>
    </reaction>
</comment>
<dbReference type="EC" id="2.7.1.81" evidence="8"/>
<dbReference type="Ensembl" id="ENSTRUT00000003147.3">
    <property type="protein sequence ID" value="ENSTRUP00000003129.3"/>
    <property type="gene ID" value="ENSTRUG00000025640.2"/>
</dbReference>
<reference evidence="11" key="3">
    <citation type="submission" date="2025-09" db="UniProtKB">
        <authorList>
            <consortium name="Ensembl"/>
        </authorList>
    </citation>
    <scope>IDENTIFICATION</scope>
</reference>
<evidence type="ECO:0000256" key="2">
    <source>
        <dbReference type="ARBA" id="ARBA00006219"/>
    </source>
</evidence>
<dbReference type="Gene3D" id="3.30.200.20">
    <property type="entry name" value="Phosphorylase Kinase, domain 1"/>
    <property type="match status" value="1"/>
</dbReference>
<name>H2RSL3_TAKRU</name>
<feature type="domain" description="Aminoglycoside phosphotransferase" evidence="10">
    <location>
        <begin position="32"/>
        <end position="262"/>
    </location>
</feature>
<dbReference type="InterPro" id="IPR002575">
    <property type="entry name" value="Aminoglycoside_PTrfase"/>
</dbReference>
<evidence type="ECO:0000256" key="8">
    <source>
        <dbReference type="ARBA" id="ARBA00038873"/>
    </source>
</evidence>
<comment type="subcellular location">
    <subcellularLocation>
        <location evidence="1">Cytoplasm</location>
    </subcellularLocation>
</comment>
<dbReference type="GO" id="GO:0005737">
    <property type="term" value="C:cytoplasm"/>
    <property type="evidence" value="ECO:0007669"/>
    <property type="project" value="UniProtKB-SubCell"/>
</dbReference>
<dbReference type="OrthoDB" id="9973935at2759"/>
<evidence type="ECO:0000256" key="9">
    <source>
        <dbReference type="ARBA" id="ARBA00040505"/>
    </source>
</evidence>
<comment type="function">
    <text evidence="7">Catalyzes the GTP-dependent phosphorylation of 5-hydroxy-L-lysine.</text>
</comment>
<dbReference type="eggNOG" id="ENOG502QT7T">
    <property type="taxonomic scope" value="Eukaryota"/>
</dbReference>
<dbReference type="GO" id="GO:0047992">
    <property type="term" value="F:hydroxylysine kinase activity"/>
    <property type="evidence" value="ECO:0007669"/>
    <property type="project" value="UniProtKB-EC"/>
</dbReference>
<reference evidence="11" key="2">
    <citation type="submission" date="2025-08" db="UniProtKB">
        <authorList>
            <consortium name="Ensembl"/>
        </authorList>
    </citation>
    <scope>IDENTIFICATION</scope>
</reference>
<dbReference type="RefSeq" id="XP_029684321.1">
    <property type="nucleotide sequence ID" value="XM_029828461.1"/>
</dbReference>
<dbReference type="GeneTree" id="ENSGT00390000011314"/>
<keyword evidence="3" id="KW-0963">Cytoplasm</keyword>
<accession>H2RSL3</accession>
<dbReference type="Proteomes" id="UP000005226">
    <property type="component" value="Chromosome 20"/>
</dbReference>
<dbReference type="AlphaFoldDB" id="H2RSL3"/>
<protein>
    <recommendedName>
        <fullName evidence="9">Hydroxylysine kinase</fullName>
        <ecNumber evidence="8">2.7.1.81</ecNumber>
    </recommendedName>
</protein>
<evidence type="ECO:0000256" key="5">
    <source>
        <dbReference type="ARBA" id="ARBA00022777"/>
    </source>
</evidence>
<dbReference type="GeneID" id="101075649"/>
<evidence type="ECO:0000256" key="4">
    <source>
        <dbReference type="ARBA" id="ARBA00022679"/>
    </source>
</evidence>
<evidence type="ECO:0000256" key="3">
    <source>
        <dbReference type="ARBA" id="ARBA00022490"/>
    </source>
</evidence>
<evidence type="ECO:0000256" key="7">
    <source>
        <dbReference type="ARBA" id="ARBA00037368"/>
    </source>
</evidence>
<evidence type="ECO:0000313" key="12">
    <source>
        <dbReference type="Proteomes" id="UP000005226"/>
    </source>
</evidence>
<organism evidence="11 12">
    <name type="scientific">Takifugu rubripes</name>
    <name type="common">Japanese pufferfish</name>
    <name type="synonym">Fugu rubripes</name>
    <dbReference type="NCBI Taxonomy" id="31033"/>
    <lineage>
        <taxon>Eukaryota</taxon>
        <taxon>Metazoa</taxon>
        <taxon>Chordata</taxon>
        <taxon>Craniata</taxon>
        <taxon>Vertebrata</taxon>
        <taxon>Euteleostomi</taxon>
        <taxon>Actinopterygii</taxon>
        <taxon>Neopterygii</taxon>
        <taxon>Teleostei</taxon>
        <taxon>Neoteleostei</taxon>
        <taxon>Acanthomorphata</taxon>
        <taxon>Eupercaria</taxon>
        <taxon>Tetraodontiformes</taxon>
        <taxon>Tetradontoidea</taxon>
        <taxon>Tetraodontidae</taxon>
        <taxon>Takifugu</taxon>
    </lineage>
</organism>
<reference evidence="11 12" key="1">
    <citation type="journal article" date="2011" name="Genome Biol. Evol.">
        <title>Integration of the genetic map and genome assembly of fugu facilitates insights into distinct features of genome evolution in teleosts and mammals.</title>
        <authorList>
            <person name="Kai W."/>
            <person name="Kikuchi K."/>
            <person name="Tohari S."/>
            <person name="Chew A.K."/>
            <person name="Tay A."/>
            <person name="Fujiwara A."/>
            <person name="Hosoya S."/>
            <person name="Suetake H."/>
            <person name="Naruse K."/>
            <person name="Brenner S."/>
            <person name="Suzuki Y."/>
            <person name="Venkatesh B."/>
        </authorList>
    </citation>
    <scope>NUCLEOTIDE SEQUENCE [LARGE SCALE GENOMIC DNA]</scope>
</reference>
<evidence type="ECO:0000256" key="1">
    <source>
        <dbReference type="ARBA" id="ARBA00004496"/>
    </source>
</evidence>
<evidence type="ECO:0000313" key="11">
    <source>
        <dbReference type="Ensembl" id="ENSTRUP00000003129.3"/>
    </source>
</evidence>